<accession>A0AA36HVZ1</accession>
<gene>
    <name evidence="1" type="ORF">EVOR1521_LOCUS5430</name>
</gene>
<evidence type="ECO:0000313" key="2">
    <source>
        <dbReference type="Proteomes" id="UP001178507"/>
    </source>
</evidence>
<keyword evidence="2" id="KW-1185">Reference proteome</keyword>
<evidence type="ECO:0000313" key="1">
    <source>
        <dbReference type="EMBL" id="CAJ1376340.1"/>
    </source>
</evidence>
<organism evidence="1 2">
    <name type="scientific">Effrenium voratum</name>
    <dbReference type="NCBI Taxonomy" id="2562239"/>
    <lineage>
        <taxon>Eukaryota</taxon>
        <taxon>Sar</taxon>
        <taxon>Alveolata</taxon>
        <taxon>Dinophyceae</taxon>
        <taxon>Suessiales</taxon>
        <taxon>Symbiodiniaceae</taxon>
        <taxon>Effrenium</taxon>
    </lineage>
</organism>
<reference evidence="1" key="1">
    <citation type="submission" date="2023-08" db="EMBL/GenBank/DDBJ databases">
        <authorList>
            <person name="Chen Y."/>
            <person name="Shah S."/>
            <person name="Dougan E. K."/>
            <person name="Thang M."/>
            <person name="Chan C."/>
        </authorList>
    </citation>
    <scope>NUCLEOTIDE SEQUENCE</scope>
</reference>
<dbReference type="AlphaFoldDB" id="A0AA36HVZ1"/>
<proteinExistence type="predicted"/>
<dbReference type="Proteomes" id="UP001178507">
    <property type="component" value="Unassembled WGS sequence"/>
</dbReference>
<dbReference type="EMBL" id="CAUJNA010000386">
    <property type="protein sequence ID" value="CAJ1376340.1"/>
    <property type="molecule type" value="Genomic_DNA"/>
</dbReference>
<sequence length="132" mass="14267">MLKPLPQTPSQAGCAFLAKTDLSSHERLLRSPLVHQSPLPAGLPHKPNGVPMTQQMRVGVAMPDHTTAALEDFPISSALSPTLSKGFGSHPRPQATYCSPAMRKTVRQRMVQWRVVAVGLVLTGPNELPKQS</sequence>
<name>A0AA36HVZ1_9DINO</name>
<comment type="caution">
    <text evidence="1">The sequence shown here is derived from an EMBL/GenBank/DDBJ whole genome shotgun (WGS) entry which is preliminary data.</text>
</comment>
<protein>
    <submittedName>
        <fullName evidence="1">Uncharacterized protein</fullName>
    </submittedName>
</protein>